<protein>
    <submittedName>
        <fullName evidence="2">Uncharacterized protein</fullName>
    </submittedName>
</protein>
<feature type="transmembrane region" description="Helical" evidence="1">
    <location>
        <begin position="7"/>
        <end position="29"/>
    </location>
</feature>
<dbReference type="EMBL" id="FOQD01000023">
    <property type="protein sequence ID" value="SFJ55657.1"/>
    <property type="molecule type" value="Genomic_DNA"/>
</dbReference>
<name>A0A1I3SDQ2_9PLAN</name>
<reference evidence="3" key="1">
    <citation type="submission" date="2016-10" db="EMBL/GenBank/DDBJ databases">
        <authorList>
            <person name="Varghese N."/>
            <person name="Submissions S."/>
        </authorList>
    </citation>
    <scope>NUCLEOTIDE SEQUENCE [LARGE SCALE GENOMIC DNA]</scope>
    <source>
        <strain evidence="3">DSM 26348</strain>
    </source>
</reference>
<sequence length="78" mass="8892">MRSSDRLIFIGVAGICVLLNLNLFAWMVLRHPAATFFSDAWWSSWFPGLLAWFVILSVGYGFRRQAVVQVRKGMGENI</sequence>
<keyword evidence="1" id="KW-1133">Transmembrane helix</keyword>
<keyword evidence="1" id="KW-0472">Membrane</keyword>
<evidence type="ECO:0000256" key="1">
    <source>
        <dbReference type="SAM" id="Phobius"/>
    </source>
</evidence>
<evidence type="ECO:0000313" key="3">
    <source>
        <dbReference type="Proteomes" id="UP000199518"/>
    </source>
</evidence>
<evidence type="ECO:0000313" key="2">
    <source>
        <dbReference type="EMBL" id="SFJ55657.1"/>
    </source>
</evidence>
<gene>
    <name evidence="2" type="ORF">SAMN05421753_12377</name>
</gene>
<dbReference type="STRING" id="1576369.SAMN05421753_12377"/>
<feature type="transmembrane region" description="Helical" evidence="1">
    <location>
        <begin position="41"/>
        <end position="62"/>
    </location>
</feature>
<accession>A0A1I3SDQ2</accession>
<keyword evidence="1" id="KW-0812">Transmembrane</keyword>
<dbReference type="OrthoDB" id="9913328at2"/>
<dbReference type="RefSeq" id="WP_139228676.1">
    <property type="nucleotide sequence ID" value="NZ_FOQD01000023.1"/>
</dbReference>
<organism evidence="2 3">
    <name type="scientific">Planctomicrobium piriforme</name>
    <dbReference type="NCBI Taxonomy" id="1576369"/>
    <lineage>
        <taxon>Bacteria</taxon>
        <taxon>Pseudomonadati</taxon>
        <taxon>Planctomycetota</taxon>
        <taxon>Planctomycetia</taxon>
        <taxon>Planctomycetales</taxon>
        <taxon>Planctomycetaceae</taxon>
        <taxon>Planctomicrobium</taxon>
    </lineage>
</organism>
<dbReference type="AlphaFoldDB" id="A0A1I3SDQ2"/>
<dbReference type="Proteomes" id="UP000199518">
    <property type="component" value="Unassembled WGS sequence"/>
</dbReference>
<proteinExistence type="predicted"/>
<keyword evidence="3" id="KW-1185">Reference proteome</keyword>